<evidence type="ECO:0008006" key="4">
    <source>
        <dbReference type="Google" id="ProtNLM"/>
    </source>
</evidence>
<organism evidence="2 3">
    <name type="scientific">Parasulfuritortus cantonensis</name>
    <dbReference type="NCBI Taxonomy" id="2528202"/>
    <lineage>
        <taxon>Bacteria</taxon>
        <taxon>Pseudomonadati</taxon>
        <taxon>Pseudomonadota</taxon>
        <taxon>Betaproteobacteria</taxon>
        <taxon>Nitrosomonadales</taxon>
        <taxon>Thiobacillaceae</taxon>
        <taxon>Parasulfuritortus</taxon>
    </lineage>
</organism>
<keyword evidence="1" id="KW-0812">Transmembrane</keyword>
<comment type="caution">
    <text evidence="2">The sequence shown here is derived from an EMBL/GenBank/DDBJ whole genome shotgun (WGS) entry which is preliminary data.</text>
</comment>
<evidence type="ECO:0000256" key="1">
    <source>
        <dbReference type="SAM" id="Phobius"/>
    </source>
</evidence>
<reference evidence="2 3" key="1">
    <citation type="submission" date="2019-03" db="EMBL/GenBank/DDBJ databases">
        <title>Genome sequence of Thiobacillaceae bacterium LSR1, a sulfur-oxidizing bacterium isolated from freshwater sediment.</title>
        <authorList>
            <person name="Li S."/>
        </authorList>
    </citation>
    <scope>NUCLEOTIDE SEQUENCE [LARGE SCALE GENOMIC DNA]</scope>
    <source>
        <strain evidence="2 3">LSR1</strain>
    </source>
</reference>
<proteinExistence type="predicted"/>
<feature type="transmembrane region" description="Helical" evidence="1">
    <location>
        <begin position="52"/>
        <end position="73"/>
    </location>
</feature>
<protein>
    <recommendedName>
        <fullName evidence="4">Transmembrane protein</fullName>
    </recommendedName>
</protein>
<dbReference type="AlphaFoldDB" id="A0A4R1BPI9"/>
<keyword evidence="3" id="KW-1185">Reference proteome</keyword>
<evidence type="ECO:0000313" key="3">
    <source>
        <dbReference type="Proteomes" id="UP000295443"/>
    </source>
</evidence>
<keyword evidence="1" id="KW-0472">Membrane</keyword>
<evidence type="ECO:0000313" key="2">
    <source>
        <dbReference type="EMBL" id="TCJ19524.1"/>
    </source>
</evidence>
<name>A0A4R1BPI9_9PROT</name>
<dbReference type="Proteomes" id="UP000295443">
    <property type="component" value="Unassembled WGS sequence"/>
</dbReference>
<dbReference type="RefSeq" id="WP_131444520.1">
    <property type="nucleotide sequence ID" value="NZ_SJZB01000007.1"/>
</dbReference>
<gene>
    <name evidence="2" type="ORF">EZJ19_01415</name>
</gene>
<feature type="transmembrane region" description="Helical" evidence="1">
    <location>
        <begin position="21"/>
        <end position="46"/>
    </location>
</feature>
<sequence>MINLVRGKTKLIDLPGRRTAMGRLFILLGLSFCALAGLLAFIGYWLTDSHYAAVKILAIPFCVGVLFTIFSGVKFDAR</sequence>
<keyword evidence="1" id="KW-1133">Transmembrane helix</keyword>
<dbReference type="EMBL" id="SJZB01000007">
    <property type="protein sequence ID" value="TCJ19524.1"/>
    <property type="molecule type" value="Genomic_DNA"/>
</dbReference>
<accession>A0A4R1BPI9</accession>